<organism evidence="15 16">
    <name type="scientific">Phyllosticta capitalensis</name>
    <dbReference type="NCBI Taxonomy" id="121624"/>
    <lineage>
        <taxon>Eukaryota</taxon>
        <taxon>Fungi</taxon>
        <taxon>Dikarya</taxon>
        <taxon>Ascomycota</taxon>
        <taxon>Pezizomycotina</taxon>
        <taxon>Dothideomycetes</taxon>
        <taxon>Dothideomycetes incertae sedis</taxon>
        <taxon>Botryosphaeriales</taxon>
        <taxon>Phyllostictaceae</taxon>
        <taxon>Phyllosticta</taxon>
    </lineage>
</organism>
<evidence type="ECO:0000256" key="9">
    <source>
        <dbReference type="ARBA" id="ARBA00023128"/>
    </source>
</evidence>
<feature type="domain" description="FAD-binding FR-type" evidence="14">
    <location>
        <begin position="78"/>
        <end position="183"/>
    </location>
</feature>
<evidence type="ECO:0000256" key="3">
    <source>
        <dbReference type="ARBA" id="ARBA00006105"/>
    </source>
</evidence>
<dbReference type="InterPro" id="IPR017927">
    <property type="entry name" value="FAD-bd_FR_type"/>
</dbReference>
<comment type="catalytic activity">
    <reaction evidence="12 13">
        <text>2 Fe(III)-[cytochrome b5] + NADH = 2 Fe(II)-[cytochrome b5] + NAD(+) + H(+)</text>
        <dbReference type="Rhea" id="RHEA:46680"/>
        <dbReference type="Rhea" id="RHEA-COMP:10438"/>
        <dbReference type="Rhea" id="RHEA-COMP:10439"/>
        <dbReference type="ChEBI" id="CHEBI:15378"/>
        <dbReference type="ChEBI" id="CHEBI:29033"/>
        <dbReference type="ChEBI" id="CHEBI:29034"/>
        <dbReference type="ChEBI" id="CHEBI:57540"/>
        <dbReference type="ChEBI" id="CHEBI:57945"/>
        <dbReference type="EC" id="1.6.2.2"/>
    </reaction>
</comment>
<gene>
    <name evidence="15" type="ORF">HDK90DRAFT_557198</name>
</gene>
<comment type="function">
    <text evidence="11">May mediate the reduction of outer membrane cytochrome b5.</text>
</comment>
<comment type="similarity">
    <text evidence="3 13">Belongs to the flavoprotein pyridine nucleotide cytochrome reductase family.</text>
</comment>
<dbReference type="CDD" id="cd06183">
    <property type="entry name" value="cyt_b5_reduct_like"/>
    <property type="match status" value="1"/>
</dbReference>
<comment type="caution">
    <text evidence="15">The sequence shown here is derived from an EMBL/GenBank/DDBJ whole genome shotgun (WGS) entry which is preliminary data.</text>
</comment>
<dbReference type="Pfam" id="PF00970">
    <property type="entry name" value="FAD_binding_6"/>
    <property type="match status" value="1"/>
</dbReference>
<evidence type="ECO:0000256" key="10">
    <source>
        <dbReference type="ARBA" id="ARBA00023136"/>
    </source>
</evidence>
<dbReference type="InterPro" id="IPR001709">
    <property type="entry name" value="Flavoprot_Pyr_Nucl_cyt_Rdtase"/>
</dbReference>
<accession>A0ABR1YFZ2</accession>
<evidence type="ECO:0000313" key="15">
    <source>
        <dbReference type="EMBL" id="KAK8228911.1"/>
    </source>
</evidence>
<evidence type="ECO:0000313" key="16">
    <source>
        <dbReference type="Proteomes" id="UP001492380"/>
    </source>
</evidence>
<dbReference type="Gene3D" id="3.40.50.80">
    <property type="entry name" value="Nucleotide-binding domain of ferredoxin-NADP reductase (FNR) module"/>
    <property type="match status" value="1"/>
</dbReference>
<evidence type="ECO:0000256" key="5">
    <source>
        <dbReference type="ARBA" id="ARBA00022787"/>
    </source>
</evidence>
<protein>
    <recommendedName>
        <fullName evidence="13">NADH-cytochrome b5 reductase</fullName>
        <ecNumber evidence="13">1.6.2.2</ecNumber>
    </recommendedName>
</protein>
<keyword evidence="9" id="KW-0496">Mitochondrion</keyword>
<proteinExistence type="inferred from homology"/>
<evidence type="ECO:0000256" key="6">
    <source>
        <dbReference type="ARBA" id="ARBA00022827"/>
    </source>
</evidence>
<keyword evidence="8 13" id="KW-0520">NAD</keyword>
<dbReference type="PROSITE" id="PS51384">
    <property type="entry name" value="FAD_FR"/>
    <property type="match status" value="1"/>
</dbReference>
<dbReference type="InterPro" id="IPR008333">
    <property type="entry name" value="Cbr1-like_FAD-bd_dom"/>
</dbReference>
<dbReference type="InterPro" id="IPR039261">
    <property type="entry name" value="FNR_nucleotide-bd"/>
</dbReference>
<keyword evidence="7 13" id="KW-0560">Oxidoreductase</keyword>
<dbReference type="PRINTS" id="PR00406">
    <property type="entry name" value="CYTB5RDTASE"/>
</dbReference>
<dbReference type="EMBL" id="JBBWRZ010000009">
    <property type="protein sequence ID" value="KAK8228911.1"/>
    <property type="molecule type" value="Genomic_DNA"/>
</dbReference>
<evidence type="ECO:0000256" key="7">
    <source>
        <dbReference type="ARBA" id="ARBA00023002"/>
    </source>
</evidence>
<evidence type="ECO:0000256" key="11">
    <source>
        <dbReference type="ARBA" id="ARBA00037464"/>
    </source>
</evidence>
<dbReference type="SUPFAM" id="SSF63380">
    <property type="entry name" value="Riboflavin synthase domain-like"/>
    <property type="match status" value="1"/>
</dbReference>
<evidence type="ECO:0000256" key="8">
    <source>
        <dbReference type="ARBA" id="ARBA00023027"/>
    </source>
</evidence>
<dbReference type="PANTHER" id="PTHR19370:SF171">
    <property type="entry name" value="NADH-CYTOCHROME B5 REDUCTASE 2"/>
    <property type="match status" value="1"/>
</dbReference>
<dbReference type="PRINTS" id="PR00371">
    <property type="entry name" value="FPNCR"/>
</dbReference>
<evidence type="ECO:0000259" key="14">
    <source>
        <dbReference type="PROSITE" id="PS51384"/>
    </source>
</evidence>
<dbReference type="Gene3D" id="2.40.30.10">
    <property type="entry name" value="Translation factors"/>
    <property type="match status" value="1"/>
</dbReference>
<dbReference type="InterPro" id="IPR001433">
    <property type="entry name" value="OxRdtase_FAD/NAD-bd"/>
</dbReference>
<name>A0ABR1YFZ2_9PEZI</name>
<keyword evidence="5" id="KW-1000">Mitochondrion outer membrane</keyword>
<evidence type="ECO:0000256" key="4">
    <source>
        <dbReference type="ARBA" id="ARBA00022630"/>
    </source>
</evidence>
<keyword evidence="16" id="KW-1185">Reference proteome</keyword>
<evidence type="ECO:0000256" key="1">
    <source>
        <dbReference type="ARBA" id="ARBA00001974"/>
    </source>
</evidence>
<keyword evidence="4 13" id="KW-0285">Flavoprotein</keyword>
<evidence type="ECO:0000256" key="12">
    <source>
        <dbReference type="ARBA" id="ARBA00047682"/>
    </source>
</evidence>
<dbReference type="InterPro" id="IPR001834">
    <property type="entry name" value="CBR-like"/>
</dbReference>
<reference evidence="15 16" key="1">
    <citation type="submission" date="2024-04" db="EMBL/GenBank/DDBJ databases">
        <title>Phyllosticta paracitricarpa is synonymous to the EU quarantine fungus P. citricarpa based on phylogenomic analyses.</title>
        <authorList>
            <consortium name="Lawrence Berkeley National Laboratory"/>
            <person name="Van Ingen-Buijs V.A."/>
            <person name="Van Westerhoven A.C."/>
            <person name="Haridas S."/>
            <person name="Skiadas P."/>
            <person name="Martin F."/>
            <person name="Groenewald J.Z."/>
            <person name="Crous P.W."/>
            <person name="Seidl M.F."/>
        </authorList>
    </citation>
    <scope>NUCLEOTIDE SEQUENCE [LARGE SCALE GENOMIC DNA]</scope>
    <source>
        <strain evidence="15 16">CBS 123374</strain>
    </source>
</reference>
<dbReference type="EC" id="1.6.2.2" evidence="13"/>
<sequence>MFARQAFRPANMLRTQVRRYASESPKSSSNAAAYATVAAAAGAGAWWYSRSGAEAPASAAAKNAPPTAEQFAFKGGDQGFISLKLEEVETLNHNTKRFRFLLPEGDNVSGLSVASALLTKFKGPDMEKPVIRPYTPTSDEDTRGYIDLIVKKYPGGPMSSHMHDMKAGDSLAMKGPIPKYPWSPNKHEQIGLIAGGTGITPMYQLIRAILKNPEDKTKISLVYGNLSEKDILLKKELEEFENTYPQRFRAFYLVDNPPEGWTQGKGHITKDLLKTVLPEPKEGEKVKVFVCGPPGMYKAISGTKKSPADQGELDGALKELGYNKDQVFKF</sequence>
<keyword evidence="10" id="KW-0472">Membrane</keyword>
<dbReference type="InterPro" id="IPR017938">
    <property type="entry name" value="Riboflavin_synthase-like_b-brl"/>
</dbReference>
<comment type="subcellular location">
    <subcellularLocation>
        <location evidence="2">Mitochondrion outer membrane</location>
        <topology evidence="2">Single-pass membrane protein</topology>
    </subcellularLocation>
</comment>
<dbReference type="Proteomes" id="UP001492380">
    <property type="component" value="Unassembled WGS sequence"/>
</dbReference>
<keyword evidence="6 13" id="KW-0274">FAD</keyword>
<dbReference type="SUPFAM" id="SSF52343">
    <property type="entry name" value="Ferredoxin reductase-like, C-terminal NADP-linked domain"/>
    <property type="match status" value="1"/>
</dbReference>
<dbReference type="PANTHER" id="PTHR19370">
    <property type="entry name" value="NADH-CYTOCHROME B5 REDUCTASE"/>
    <property type="match status" value="1"/>
</dbReference>
<evidence type="ECO:0000256" key="2">
    <source>
        <dbReference type="ARBA" id="ARBA00004572"/>
    </source>
</evidence>
<comment type="cofactor">
    <cofactor evidence="1 13">
        <name>FAD</name>
        <dbReference type="ChEBI" id="CHEBI:57692"/>
    </cofactor>
</comment>
<evidence type="ECO:0000256" key="13">
    <source>
        <dbReference type="RuleBase" id="RU361226"/>
    </source>
</evidence>
<dbReference type="Pfam" id="PF00175">
    <property type="entry name" value="NAD_binding_1"/>
    <property type="match status" value="1"/>
</dbReference>